<dbReference type="EC" id="3.-.-.-" evidence="3"/>
<evidence type="ECO:0000313" key="4">
    <source>
        <dbReference type="Proteomes" id="UP001595829"/>
    </source>
</evidence>
<reference evidence="4" key="1">
    <citation type="journal article" date="2019" name="Int. J. Syst. Evol. Microbiol.">
        <title>The Global Catalogue of Microorganisms (GCM) 10K type strain sequencing project: providing services to taxonomists for standard genome sequencing and annotation.</title>
        <authorList>
            <consortium name="The Broad Institute Genomics Platform"/>
            <consortium name="The Broad Institute Genome Sequencing Center for Infectious Disease"/>
            <person name="Wu L."/>
            <person name="Ma J."/>
        </authorList>
    </citation>
    <scope>NUCLEOTIDE SEQUENCE [LARGE SCALE GENOMIC DNA]</scope>
    <source>
        <strain evidence="4">CGMCC 4.1648</strain>
    </source>
</reference>
<dbReference type="InterPro" id="IPR002509">
    <property type="entry name" value="NODB_dom"/>
</dbReference>
<sequence length="256" mass="27327">MNVALHPRRAVVRRLLTAVAAASALLALAGAPASGRGAGPEPVEQLYGTAVREIPTSDRVVALTFNAAWNEEALDTVLTVLRRENAPATFFLTGDFAERHPAAARRIAAAGHGLGNHSHTHPHFGEITREERAREVTRADTAIRRASGTEPLPFFRFPYGDTTPGQIDEVNALGFAVVEWTTDTNGYLGTAGGMTADKAVQRALDVLKPGAIIQMHVGSPNATPEVLDAEALPRLITAIRTRGYEITDLRTSLPTG</sequence>
<accession>A0ABV9XDS6</accession>
<dbReference type="PANTHER" id="PTHR10587">
    <property type="entry name" value="GLYCOSYL TRANSFERASE-RELATED"/>
    <property type="match status" value="1"/>
</dbReference>
<name>A0ABV9XDS6_9ACTN</name>
<dbReference type="SUPFAM" id="SSF88713">
    <property type="entry name" value="Glycoside hydrolase/deacetylase"/>
    <property type="match status" value="1"/>
</dbReference>
<dbReference type="Gene3D" id="3.20.20.370">
    <property type="entry name" value="Glycoside hydrolase/deacetylase"/>
    <property type="match status" value="1"/>
</dbReference>
<dbReference type="GO" id="GO:0016787">
    <property type="term" value="F:hydrolase activity"/>
    <property type="evidence" value="ECO:0007669"/>
    <property type="project" value="UniProtKB-KW"/>
</dbReference>
<dbReference type="CDD" id="cd10917">
    <property type="entry name" value="CE4_NodB_like_6s_7s"/>
    <property type="match status" value="1"/>
</dbReference>
<dbReference type="Pfam" id="PF01522">
    <property type="entry name" value="Polysacc_deac_1"/>
    <property type="match status" value="1"/>
</dbReference>
<dbReference type="EMBL" id="JBHSJD010000007">
    <property type="protein sequence ID" value="MFC5022913.1"/>
    <property type="molecule type" value="Genomic_DNA"/>
</dbReference>
<keyword evidence="3" id="KW-0378">Hydrolase</keyword>
<dbReference type="PROSITE" id="PS51677">
    <property type="entry name" value="NODB"/>
    <property type="match status" value="1"/>
</dbReference>
<protein>
    <submittedName>
        <fullName evidence="3">Polysaccharide deacetylase family protein</fullName>
        <ecNumber evidence="3">3.-.-.-</ecNumber>
    </submittedName>
</protein>
<keyword evidence="1" id="KW-0732">Signal</keyword>
<gene>
    <name evidence="3" type="ORF">ACFPM3_12300</name>
</gene>
<evidence type="ECO:0000313" key="3">
    <source>
        <dbReference type="EMBL" id="MFC5022913.1"/>
    </source>
</evidence>
<proteinExistence type="predicted"/>
<dbReference type="InterPro" id="IPR050248">
    <property type="entry name" value="Polysacc_deacetylase_ArnD"/>
</dbReference>
<feature type="chain" id="PRO_5046910651" evidence="1">
    <location>
        <begin position="30"/>
        <end position="256"/>
    </location>
</feature>
<comment type="caution">
    <text evidence="3">The sequence shown here is derived from an EMBL/GenBank/DDBJ whole genome shotgun (WGS) entry which is preliminary data.</text>
</comment>
<feature type="domain" description="NodB homology" evidence="2">
    <location>
        <begin position="59"/>
        <end position="247"/>
    </location>
</feature>
<dbReference type="RefSeq" id="WP_345690415.1">
    <property type="nucleotide sequence ID" value="NZ_BAABIT010000001.1"/>
</dbReference>
<keyword evidence="4" id="KW-1185">Reference proteome</keyword>
<evidence type="ECO:0000259" key="2">
    <source>
        <dbReference type="PROSITE" id="PS51677"/>
    </source>
</evidence>
<organism evidence="3 4">
    <name type="scientific">Streptomyces coeruleoprunus</name>
    <dbReference type="NCBI Taxonomy" id="285563"/>
    <lineage>
        <taxon>Bacteria</taxon>
        <taxon>Bacillati</taxon>
        <taxon>Actinomycetota</taxon>
        <taxon>Actinomycetes</taxon>
        <taxon>Kitasatosporales</taxon>
        <taxon>Streptomycetaceae</taxon>
        <taxon>Streptomyces</taxon>
    </lineage>
</organism>
<feature type="signal peptide" evidence="1">
    <location>
        <begin position="1"/>
        <end position="29"/>
    </location>
</feature>
<dbReference type="Proteomes" id="UP001595829">
    <property type="component" value="Unassembled WGS sequence"/>
</dbReference>
<dbReference type="InterPro" id="IPR011330">
    <property type="entry name" value="Glyco_hydro/deAcase_b/a-brl"/>
</dbReference>
<evidence type="ECO:0000256" key="1">
    <source>
        <dbReference type="SAM" id="SignalP"/>
    </source>
</evidence>
<dbReference type="PANTHER" id="PTHR10587:SF128">
    <property type="entry name" value="POLYSACCHARIDE DEACETYLASE PDAB-RELATED"/>
    <property type="match status" value="1"/>
</dbReference>